<evidence type="ECO:0000313" key="7">
    <source>
        <dbReference type="Proteomes" id="UP000000600"/>
    </source>
</evidence>
<dbReference type="SUPFAM" id="SSF46785">
    <property type="entry name" value="Winged helix' DNA-binding domain"/>
    <property type="match status" value="1"/>
</dbReference>
<dbReference type="GO" id="GO:0005634">
    <property type="term" value="C:nucleus"/>
    <property type="evidence" value="ECO:0007669"/>
    <property type="project" value="UniProtKB-SubCell"/>
</dbReference>
<accession>A0DBE8</accession>
<name>A0DBE8_PARTE</name>
<dbReference type="GO" id="GO:0043565">
    <property type="term" value="F:sequence-specific DNA binding"/>
    <property type="evidence" value="ECO:0007669"/>
    <property type="project" value="InterPro"/>
</dbReference>
<keyword evidence="7" id="KW-1185">Reference proteome</keyword>
<protein>
    <recommendedName>
        <fullName evidence="5">HSF-type DNA-binding domain-containing protein</fullName>
    </recommendedName>
</protein>
<dbReference type="Pfam" id="PF00447">
    <property type="entry name" value="HSF_DNA-bind"/>
    <property type="match status" value="1"/>
</dbReference>
<comment type="subcellular location">
    <subcellularLocation>
        <location evidence="1">Nucleus</location>
    </subcellularLocation>
</comment>
<reference evidence="6 7" key="1">
    <citation type="journal article" date="2006" name="Nature">
        <title>Global trends of whole-genome duplications revealed by the ciliate Paramecium tetraurelia.</title>
        <authorList>
            <consortium name="Genoscope"/>
            <person name="Aury J.-M."/>
            <person name="Jaillon O."/>
            <person name="Duret L."/>
            <person name="Noel B."/>
            <person name="Jubin C."/>
            <person name="Porcel B.M."/>
            <person name="Segurens B."/>
            <person name="Daubin V."/>
            <person name="Anthouard V."/>
            <person name="Aiach N."/>
            <person name="Arnaiz O."/>
            <person name="Billaut A."/>
            <person name="Beisson J."/>
            <person name="Blanc I."/>
            <person name="Bouhouche K."/>
            <person name="Camara F."/>
            <person name="Duharcourt S."/>
            <person name="Guigo R."/>
            <person name="Gogendeau D."/>
            <person name="Katinka M."/>
            <person name="Keller A.-M."/>
            <person name="Kissmehl R."/>
            <person name="Klotz C."/>
            <person name="Koll F."/>
            <person name="Le Moue A."/>
            <person name="Lepere C."/>
            <person name="Malinsky S."/>
            <person name="Nowacki M."/>
            <person name="Nowak J.K."/>
            <person name="Plattner H."/>
            <person name="Poulain J."/>
            <person name="Ruiz F."/>
            <person name="Serrano V."/>
            <person name="Zagulski M."/>
            <person name="Dessen P."/>
            <person name="Betermier M."/>
            <person name="Weissenbach J."/>
            <person name="Scarpelli C."/>
            <person name="Schachter V."/>
            <person name="Sperling L."/>
            <person name="Meyer E."/>
            <person name="Cohen J."/>
            <person name="Wincker P."/>
        </authorList>
    </citation>
    <scope>NUCLEOTIDE SEQUENCE [LARGE SCALE GENOMIC DNA]</scope>
    <source>
        <strain evidence="6 7">Stock d4-2</strain>
    </source>
</reference>
<dbReference type="InterPro" id="IPR036388">
    <property type="entry name" value="WH-like_DNA-bd_sf"/>
</dbReference>
<dbReference type="FunFam" id="1.10.10.10:FF:000334">
    <property type="entry name" value="Heat shock factor protein 2"/>
    <property type="match status" value="1"/>
</dbReference>
<dbReference type="OrthoDB" id="60033at2759"/>
<dbReference type="PANTHER" id="PTHR10015">
    <property type="entry name" value="HEAT SHOCK TRANSCRIPTION FACTOR"/>
    <property type="match status" value="1"/>
</dbReference>
<gene>
    <name evidence="6" type="ORF">GSPATT00015260001</name>
</gene>
<evidence type="ECO:0000256" key="2">
    <source>
        <dbReference type="ARBA" id="ARBA00023125"/>
    </source>
</evidence>
<dbReference type="SMART" id="SM00415">
    <property type="entry name" value="HSF"/>
    <property type="match status" value="1"/>
</dbReference>
<dbReference type="KEGG" id="ptm:GSPATT00015260001"/>
<dbReference type="GeneID" id="5033547"/>
<dbReference type="OMA" id="WEFYHDQ"/>
<dbReference type="Gene3D" id="1.10.10.10">
    <property type="entry name" value="Winged helix-like DNA-binding domain superfamily/Winged helix DNA-binding domain"/>
    <property type="match status" value="1"/>
</dbReference>
<dbReference type="PANTHER" id="PTHR10015:SF206">
    <property type="entry name" value="HSF-TYPE DNA-BINDING DOMAIN-CONTAINING PROTEIN"/>
    <property type="match status" value="1"/>
</dbReference>
<dbReference type="Proteomes" id="UP000000600">
    <property type="component" value="Unassembled WGS sequence"/>
</dbReference>
<evidence type="ECO:0000256" key="4">
    <source>
        <dbReference type="RuleBase" id="RU004020"/>
    </source>
</evidence>
<dbReference type="RefSeq" id="XP_001447762.1">
    <property type="nucleotide sequence ID" value="XM_001447725.1"/>
</dbReference>
<dbReference type="AlphaFoldDB" id="A0DBE8"/>
<sequence>MKNQISSFILKTYNILENNIYEDIVSWNEDGLSFTVKNTSQFSSIVLPIHFKHQNFSSFIRQLNMYDFHKSRGGIVNEFKNEYFQKGRKDLLHQIKRKQHNELIPIDIPVQNDSTDQLNQLSQKCDYLHNLCSSLLERNHRVIKDNKSLQKLLISHSKLQFQDELQQSEQLCITNEELTNNVQ</sequence>
<dbReference type="InterPro" id="IPR000232">
    <property type="entry name" value="HSF_DNA-bd"/>
</dbReference>
<keyword evidence="2" id="KW-0238">DNA-binding</keyword>
<dbReference type="HOGENOM" id="CLU_030308_8_4_1"/>
<evidence type="ECO:0000259" key="5">
    <source>
        <dbReference type="SMART" id="SM00415"/>
    </source>
</evidence>
<keyword evidence="3" id="KW-0539">Nucleus</keyword>
<dbReference type="STRING" id="5888.A0DBE8"/>
<evidence type="ECO:0000256" key="3">
    <source>
        <dbReference type="ARBA" id="ARBA00023242"/>
    </source>
</evidence>
<dbReference type="InParanoid" id="A0DBE8"/>
<dbReference type="InterPro" id="IPR036390">
    <property type="entry name" value="WH_DNA-bd_sf"/>
</dbReference>
<proteinExistence type="inferred from homology"/>
<organism evidence="6 7">
    <name type="scientific">Paramecium tetraurelia</name>
    <dbReference type="NCBI Taxonomy" id="5888"/>
    <lineage>
        <taxon>Eukaryota</taxon>
        <taxon>Sar</taxon>
        <taxon>Alveolata</taxon>
        <taxon>Ciliophora</taxon>
        <taxon>Intramacronucleata</taxon>
        <taxon>Oligohymenophorea</taxon>
        <taxon>Peniculida</taxon>
        <taxon>Parameciidae</taxon>
        <taxon>Paramecium</taxon>
    </lineage>
</organism>
<feature type="domain" description="HSF-type DNA-binding" evidence="5">
    <location>
        <begin position="4"/>
        <end position="98"/>
    </location>
</feature>
<evidence type="ECO:0000313" key="6">
    <source>
        <dbReference type="EMBL" id="CAK80365.1"/>
    </source>
</evidence>
<comment type="similarity">
    <text evidence="4">Belongs to the HSF family.</text>
</comment>
<evidence type="ECO:0000256" key="1">
    <source>
        <dbReference type="ARBA" id="ARBA00004123"/>
    </source>
</evidence>
<dbReference type="PRINTS" id="PR00056">
    <property type="entry name" value="HSFDOMAIN"/>
</dbReference>
<dbReference type="GO" id="GO:0003700">
    <property type="term" value="F:DNA-binding transcription factor activity"/>
    <property type="evidence" value="ECO:0007669"/>
    <property type="project" value="InterPro"/>
</dbReference>
<dbReference type="EMBL" id="CT868363">
    <property type="protein sequence ID" value="CAK80365.1"/>
    <property type="molecule type" value="Genomic_DNA"/>
</dbReference>
<dbReference type="eggNOG" id="KOG0627">
    <property type="taxonomic scope" value="Eukaryota"/>
</dbReference>